<organism evidence="1 2">
    <name type="scientific">Parachaetomium inaequale</name>
    <dbReference type="NCBI Taxonomy" id="2588326"/>
    <lineage>
        <taxon>Eukaryota</taxon>
        <taxon>Fungi</taxon>
        <taxon>Dikarya</taxon>
        <taxon>Ascomycota</taxon>
        <taxon>Pezizomycotina</taxon>
        <taxon>Sordariomycetes</taxon>
        <taxon>Sordariomycetidae</taxon>
        <taxon>Sordariales</taxon>
        <taxon>Chaetomiaceae</taxon>
        <taxon>Parachaetomium</taxon>
    </lineage>
</organism>
<accession>A0AAN6PAF6</accession>
<dbReference type="EMBL" id="MU854469">
    <property type="protein sequence ID" value="KAK4034690.1"/>
    <property type="molecule type" value="Genomic_DNA"/>
</dbReference>
<proteinExistence type="predicted"/>
<evidence type="ECO:0000313" key="2">
    <source>
        <dbReference type="Proteomes" id="UP001303115"/>
    </source>
</evidence>
<feature type="non-terminal residue" evidence="1">
    <location>
        <position position="1"/>
    </location>
</feature>
<comment type="caution">
    <text evidence="1">The sequence shown here is derived from an EMBL/GenBank/DDBJ whole genome shotgun (WGS) entry which is preliminary data.</text>
</comment>
<reference evidence="2" key="1">
    <citation type="journal article" date="2023" name="Mol. Phylogenet. Evol.">
        <title>Genome-scale phylogeny and comparative genomics of the fungal order Sordariales.</title>
        <authorList>
            <person name="Hensen N."/>
            <person name="Bonometti L."/>
            <person name="Westerberg I."/>
            <person name="Brannstrom I.O."/>
            <person name="Guillou S."/>
            <person name="Cros-Aarteil S."/>
            <person name="Calhoun S."/>
            <person name="Haridas S."/>
            <person name="Kuo A."/>
            <person name="Mondo S."/>
            <person name="Pangilinan J."/>
            <person name="Riley R."/>
            <person name="LaButti K."/>
            <person name="Andreopoulos B."/>
            <person name="Lipzen A."/>
            <person name="Chen C."/>
            <person name="Yan M."/>
            <person name="Daum C."/>
            <person name="Ng V."/>
            <person name="Clum A."/>
            <person name="Steindorff A."/>
            <person name="Ohm R.A."/>
            <person name="Martin F."/>
            <person name="Silar P."/>
            <person name="Natvig D.O."/>
            <person name="Lalanne C."/>
            <person name="Gautier V."/>
            <person name="Ament-Velasquez S.L."/>
            <person name="Kruys A."/>
            <person name="Hutchinson M.I."/>
            <person name="Powell A.J."/>
            <person name="Barry K."/>
            <person name="Miller A.N."/>
            <person name="Grigoriev I.V."/>
            <person name="Debuchy R."/>
            <person name="Gladieux P."/>
            <person name="Hiltunen Thoren M."/>
            <person name="Johannesson H."/>
        </authorList>
    </citation>
    <scope>NUCLEOTIDE SEQUENCE [LARGE SCALE GENOMIC DNA]</scope>
    <source>
        <strain evidence="2">CBS 284.82</strain>
    </source>
</reference>
<evidence type="ECO:0000313" key="1">
    <source>
        <dbReference type="EMBL" id="KAK4034690.1"/>
    </source>
</evidence>
<dbReference type="Proteomes" id="UP001303115">
    <property type="component" value="Unassembled WGS sequence"/>
</dbReference>
<gene>
    <name evidence="1" type="ORF">C8A01DRAFT_18553</name>
</gene>
<protein>
    <submittedName>
        <fullName evidence="1">Uncharacterized protein</fullName>
    </submittedName>
</protein>
<dbReference type="AlphaFoldDB" id="A0AAN6PAF6"/>
<keyword evidence="2" id="KW-1185">Reference proteome</keyword>
<sequence>ASIQTTVPDIINWPVQKRKMWQGKGNLPPWIEVRRIAGKAIDNGLQTHTLEELVDIVKQPCKEAGIKAARNKRDKDAQLKREYHNMVMSLLHGRSRSKVVPPRTVDIAELTGRIESLQAEAARQKKKKDQGYVEVEAPDRSAREIPQHTGFYASLFKGFFNPPTLQMPSPGSKRGLFRMATNGGADRLPKAGKEPDDMPVEETHYDDLNEWVNVEKDLDSEWEPVAAKR</sequence>
<name>A0AAN6PAF6_9PEZI</name>